<reference evidence="1 2" key="1">
    <citation type="submission" date="2019-07" db="EMBL/GenBank/DDBJ databases">
        <title>Microlunatus dokdonensis sp. nov. isolated from the rhizospheric soil of the wild plant Elymus tsukushiensis.</title>
        <authorList>
            <person name="Ghim S.-Y."/>
            <person name="Hwang Y.-J."/>
            <person name="Son J.-S."/>
            <person name="Shin J.-H."/>
        </authorList>
    </citation>
    <scope>NUCLEOTIDE SEQUENCE [LARGE SCALE GENOMIC DNA]</scope>
    <source>
        <strain evidence="1 2">KUDC0627</strain>
    </source>
</reference>
<protein>
    <submittedName>
        <fullName evidence="1">Uncharacterized protein</fullName>
    </submittedName>
</protein>
<organism evidence="1 2">
    <name type="scientific">Microlunatus elymi</name>
    <dbReference type="NCBI Taxonomy" id="2596828"/>
    <lineage>
        <taxon>Bacteria</taxon>
        <taxon>Bacillati</taxon>
        <taxon>Actinomycetota</taxon>
        <taxon>Actinomycetes</taxon>
        <taxon>Propionibacteriales</taxon>
        <taxon>Propionibacteriaceae</taxon>
        <taxon>Microlunatus</taxon>
    </lineage>
</organism>
<gene>
    <name evidence="1" type="ORF">FOE78_11560</name>
</gene>
<evidence type="ECO:0000313" key="1">
    <source>
        <dbReference type="EMBL" id="QDP96456.1"/>
    </source>
</evidence>
<sequence>MATLTRSISTRSTVIIPASRPRLTMSLSRALGTIMPAGGRYSASVRPTAGIALHQDLLSQINDHKSITTDVTVQLDSSKPCAAVIDQGAQGMSRNAKGAFVTSLGSRPPSPPV</sequence>
<name>A0A516PZ58_9ACTN</name>
<accession>A0A516PZ58</accession>
<dbReference type="KEGG" id="mik:FOE78_11560"/>
<evidence type="ECO:0000313" key="2">
    <source>
        <dbReference type="Proteomes" id="UP000319263"/>
    </source>
</evidence>
<keyword evidence="2" id="KW-1185">Reference proteome</keyword>
<dbReference type="Proteomes" id="UP000319263">
    <property type="component" value="Chromosome"/>
</dbReference>
<dbReference type="RefSeq" id="WP_143986421.1">
    <property type="nucleotide sequence ID" value="NZ_CP041692.1"/>
</dbReference>
<dbReference type="EMBL" id="CP041692">
    <property type="protein sequence ID" value="QDP96456.1"/>
    <property type="molecule type" value="Genomic_DNA"/>
</dbReference>
<dbReference type="AlphaFoldDB" id="A0A516PZ58"/>
<proteinExistence type="predicted"/>